<gene>
    <name evidence="1" type="ORF">MRATA1EN22A_LOCUS22392</name>
</gene>
<proteinExistence type="predicted"/>
<organism evidence="1 2">
    <name type="scientific">Rangifer tarandus platyrhynchus</name>
    <name type="common">Svalbard reindeer</name>
    <dbReference type="NCBI Taxonomy" id="3082113"/>
    <lineage>
        <taxon>Eukaryota</taxon>
        <taxon>Metazoa</taxon>
        <taxon>Chordata</taxon>
        <taxon>Craniata</taxon>
        <taxon>Vertebrata</taxon>
        <taxon>Euteleostomi</taxon>
        <taxon>Mammalia</taxon>
        <taxon>Eutheria</taxon>
        <taxon>Laurasiatheria</taxon>
        <taxon>Artiodactyla</taxon>
        <taxon>Ruminantia</taxon>
        <taxon>Pecora</taxon>
        <taxon>Cervidae</taxon>
        <taxon>Odocoileinae</taxon>
        <taxon>Rangifer</taxon>
    </lineage>
</organism>
<reference evidence="1" key="1">
    <citation type="submission" date="2025-03" db="EMBL/GenBank/DDBJ databases">
        <authorList>
            <consortium name="ELIXIR-Norway"/>
            <consortium name="Elixir Norway"/>
        </authorList>
    </citation>
    <scope>NUCLEOTIDE SEQUENCE</scope>
</reference>
<dbReference type="Proteomes" id="UP001162501">
    <property type="component" value="Chromosome 34"/>
</dbReference>
<protein>
    <submittedName>
        <fullName evidence="1">Uncharacterized protein</fullName>
    </submittedName>
</protein>
<accession>A0ACB1MK23</accession>
<evidence type="ECO:0000313" key="1">
    <source>
        <dbReference type="EMBL" id="CAN0502143.1"/>
    </source>
</evidence>
<evidence type="ECO:0000313" key="2">
    <source>
        <dbReference type="Proteomes" id="UP001162501"/>
    </source>
</evidence>
<dbReference type="EMBL" id="OZ243562">
    <property type="protein sequence ID" value="CAN0502143.1"/>
    <property type="molecule type" value="Genomic_DNA"/>
</dbReference>
<name>A0ACB1MK23_RANTA</name>
<sequence>MCTVHTDTCSTCADTWIAPSGMTLPEEELQLTHPPVPPVLPTPCTPRPSHLGSHQVLAGRAGSPRRCRCQGDTSLVFQVVWSTHASSVTVGENCKSCVLP</sequence>